<dbReference type="PROSITE" id="PS51257">
    <property type="entry name" value="PROKAR_LIPOPROTEIN"/>
    <property type="match status" value="1"/>
</dbReference>
<keyword evidence="2" id="KW-1185">Reference proteome</keyword>
<gene>
    <name evidence="1" type="ORF">GCM10023340_04140</name>
</gene>
<organism evidence="1 2">
    <name type="scientific">Nocardioides marinquilinus</name>
    <dbReference type="NCBI Taxonomy" id="1210400"/>
    <lineage>
        <taxon>Bacteria</taxon>
        <taxon>Bacillati</taxon>
        <taxon>Actinomycetota</taxon>
        <taxon>Actinomycetes</taxon>
        <taxon>Propionibacteriales</taxon>
        <taxon>Nocardioidaceae</taxon>
        <taxon>Nocardioides</taxon>
    </lineage>
</organism>
<dbReference type="EMBL" id="BAABKG010000001">
    <property type="protein sequence ID" value="GAA5141807.1"/>
    <property type="molecule type" value="Genomic_DNA"/>
</dbReference>
<comment type="caution">
    <text evidence="1">The sequence shown here is derived from an EMBL/GenBank/DDBJ whole genome shotgun (WGS) entry which is preliminary data.</text>
</comment>
<dbReference type="SUPFAM" id="SSF75011">
    <property type="entry name" value="3-carboxy-cis,cis-mucoante lactonizing enzyme"/>
    <property type="match status" value="1"/>
</dbReference>
<reference evidence="2" key="1">
    <citation type="journal article" date="2019" name="Int. J. Syst. Evol. Microbiol.">
        <title>The Global Catalogue of Microorganisms (GCM) 10K type strain sequencing project: providing services to taxonomists for standard genome sequencing and annotation.</title>
        <authorList>
            <consortium name="The Broad Institute Genomics Platform"/>
            <consortium name="The Broad Institute Genome Sequencing Center for Infectious Disease"/>
            <person name="Wu L."/>
            <person name="Ma J."/>
        </authorList>
    </citation>
    <scope>NUCLEOTIDE SEQUENCE [LARGE SCALE GENOMIC DNA]</scope>
    <source>
        <strain evidence="2">JCM 18459</strain>
    </source>
</reference>
<dbReference type="Proteomes" id="UP001500221">
    <property type="component" value="Unassembled WGS sequence"/>
</dbReference>
<evidence type="ECO:0000313" key="1">
    <source>
        <dbReference type="EMBL" id="GAA5141807.1"/>
    </source>
</evidence>
<evidence type="ECO:0000313" key="2">
    <source>
        <dbReference type="Proteomes" id="UP001500221"/>
    </source>
</evidence>
<evidence type="ECO:0008006" key="3">
    <source>
        <dbReference type="Google" id="ProtNLM"/>
    </source>
</evidence>
<name>A0ABP9PA88_9ACTN</name>
<protein>
    <recommendedName>
        <fullName evidence="3">Lipoprotein LpqB beta-propeller domain-containing protein</fullName>
    </recommendedName>
</protein>
<sequence>MARAALTVLGGIAAAGCAATPPDLPRAAAEPVATDAAEPAVVLRDPAITESSGLALGVVHPDVVYTVNDRGGGPVVYAVGPDGETVATLQVGGARNVDWEDVAVTADGHVLVADIGDNDAERADVTLYTFPEPEVLDDQTVRTVASRFRYDTGPANAEAVLVDPRTDRLCVVTKAEDGEIHCADEPLTTSGGSGRAPQVLRLVAAAPGAVTSGGYSPDGSLYALRTTRRVLFFSAWDARPVVVDLPAQPQGESLAWTADGLSVLVGSEGATSSVLHVAVPDQLLEPEADR</sequence>
<proteinExistence type="predicted"/>
<accession>A0ABP9PA88</accession>